<dbReference type="EMBL" id="SJPT01000001">
    <property type="protein sequence ID" value="TWU26653.1"/>
    <property type="molecule type" value="Genomic_DNA"/>
</dbReference>
<dbReference type="Proteomes" id="UP000316304">
    <property type="component" value="Unassembled WGS sequence"/>
</dbReference>
<protein>
    <recommendedName>
        <fullName evidence="7">Flp pilus-assembly TadG-like N-terminal domain-containing protein</fullName>
    </recommendedName>
</protein>
<organism evidence="5 6">
    <name type="scientific">Novipirellula galeiformis</name>
    <dbReference type="NCBI Taxonomy" id="2528004"/>
    <lineage>
        <taxon>Bacteria</taxon>
        <taxon>Pseudomonadati</taxon>
        <taxon>Planctomycetota</taxon>
        <taxon>Planctomycetia</taxon>
        <taxon>Pirellulales</taxon>
        <taxon>Pirellulaceae</taxon>
        <taxon>Novipirellula</taxon>
    </lineage>
</organism>
<feature type="compositionally biased region" description="Basic residues" evidence="1">
    <location>
        <begin position="1"/>
        <end position="11"/>
    </location>
</feature>
<proteinExistence type="predicted"/>
<gene>
    <name evidence="5" type="ORF">Pla52o_05060</name>
</gene>
<sequence length="393" mass="41648">MQPLQSKRHVSLKTGGKVTPPRRRMPARRRRGAAAVFGLILTVSLVALMAVTIDMGHIRVAEAELQRSADASAMAACWELFDQQVSGASEGAMQASARQAANSIASRNFVGQQAPEFSSGDVELGTYSPDQAWSTSDPSSYNAARVTLRLQGGGNGELPLFFGDVTGRQSQSLHATATAAMFNSISGFNEPGTSDETIDILPFALDLPSWLAVLAGATDDSFAFSNGSVHSGSDGLCETNLYPQGTGSPGNRGTVDIGGSNNSTKDLSRQILHGISKQDFIDLGKPLKFDSNGELKLNGDTGISAGVKDELASIIGKVRIIPIYTTVTGNGNNAMYTIVRFEGVRILEVKLTGKMSQKRVIIQPAKAVARHAIVDSSAVTHSSYLYTPVMLVQ</sequence>
<evidence type="ECO:0000313" key="6">
    <source>
        <dbReference type="Proteomes" id="UP000316304"/>
    </source>
</evidence>
<keyword evidence="2" id="KW-0472">Membrane</keyword>
<feature type="domain" description="Putative Flp pilus-assembly TadG-like N-terminal" evidence="4">
    <location>
        <begin position="32"/>
        <end position="76"/>
    </location>
</feature>
<accession>A0A5C6CNW1</accession>
<comment type="caution">
    <text evidence="5">The sequence shown here is derived from an EMBL/GenBank/DDBJ whole genome shotgun (WGS) entry which is preliminary data.</text>
</comment>
<keyword evidence="2" id="KW-0812">Transmembrane</keyword>
<feature type="domain" description="DUF2134" evidence="3">
    <location>
        <begin position="86"/>
        <end position="179"/>
    </location>
</feature>
<dbReference type="InterPro" id="IPR018705">
    <property type="entry name" value="DUF2134_membrane"/>
</dbReference>
<feature type="compositionally biased region" description="Basic residues" evidence="1">
    <location>
        <begin position="20"/>
        <end position="29"/>
    </location>
</feature>
<dbReference type="InterPro" id="IPR028087">
    <property type="entry name" value="Tad_N"/>
</dbReference>
<evidence type="ECO:0000259" key="4">
    <source>
        <dbReference type="Pfam" id="PF13400"/>
    </source>
</evidence>
<evidence type="ECO:0000256" key="2">
    <source>
        <dbReference type="SAM" id="Phobius"/>
    </source>
</evidence>
<evidence type="ECO:0000313" key="5">
    <source>
        <dbReference type="EMBL" id="TWU26653.1"/>
    </source>
</evidence>
<reference evidence="5 6" key="1">
    <citation type="submission" date="2019-02" db="EMBL/GenBank/DDBJ databases">
        <title>Deep-cultivation of Planctomycetes and their phenomic and genomic characterization uncovers novel biology.</title>
        <authorList>
            <person name="Wiegand S."/>
            <person name="Jogler M."/>
            <person name="Boedeker C."/>
            <person name="Pinto D."/>
            <person name="Vollmers J."/>
            <person name="Rivas-Marin E."/>
            <person name="Kohn T."/>
            <person name="Peeters S.H."/>
            <person name="Heuer A."/>
            <person name="Rast P."/>
            <person name="Oberbeckmann S."/>
            <person name="Bunk B."/>
            <person name="Jeske O."/>
            <person name="Meyerdierks A."/>
            <person name="Storesund J.E."/>
            <person name="Kallscheuer N."/>
            <person name="Luecker S."/>
            <person name="Lage O.M."/>
            <person name="Pohl T."/>
            <person name="Merkel B.J."/>
            <person name="Hornburger P."/>
            <person name="Mueller R.-W."/>
            <person name="Bruemmer F."/>
            <person name="Labrenz M."/>
            <person name="Spormann A.M."/>
            <person name="Op Den Camp H."/>
            <person name="Overmann J."/>
            <person name="Amann R."/>
            <person name="Jetten M.S.M."/>
            <person name="Mascher T."/>
            <person name="Medema M.H."/>
            <person name="Devos D.P."/>
            <person name="Kaster A.-K."/>
            <person name="Ovreas L."/>
            <person name="Rohde M."/>
            <person name="Galperin M.Y."/>
            <person name="Jogler C."/>
        </authorList>
    </citation>
    <scope>NUCLEOTIDE SEQUENCE [LARGE SCALE GENOMIC DNA]</scope>
    <source>
        <strain evidence="5 6">Pla52o</strain>
    </source>
</reference>
<evidence type="ECO:0000259" key="3">
    <source>
        <dbReference type="Pfam" id="PF09977"/>
    </source>
</evidence>
<dbReference type="RefSeq" id="WP_231612035.1">
    <property type="nucleotide sequence ID" value="NZ_SJPT01000001.1"/>
</dbReference>
<dbReference type="Pfam" id="PF09977">
    <property type="entry name" value="Tad_C"/>
    <property type="match status" value="1"/>
</dbReference>
<feature type="transmembrane region" description="Helical" evidence="2">
    <location>
        <begin position="32"/>
        <end position="53"/>
    </location>
</feature>
<evidence type="ECO:0008006" key="7">
    <source>
        <dbReference type="Google" id="ProtNLM"/>
    </source>
</evidence>
<feature type="region of interest" description="Disordered" evidence="1">
    <location>
        <begin position="1"/>
        <end position="29"/>
    </location>
</feature>
<name>A0A5C6CNW1_9BACT</name>
<evidence type="ECO:0000256" key="1">
    <source>
        <dbReference type="SAM" id="MobiDB-lite"/>
    </source>
</evidence>
<keyword evidence="6" id="KW-1185">Reference proteome</keyword>
<dbReference type="Pfam" id="PF13400">
    <property type="entry name" value="Tad"/>
    <property type="match status" value="1"/>
</dbReference>
<keyword evidence="2" id="KW-1133">Transmembrane helix</keyword>
<dbReference type="AlphaFoldDB" id="A0A5C6CNW1"/>